<sequence>MLGIKPFDCNFDSEAWNISALIRFRSDPHMGFFEINVQTNNTFNKLNIPFIKCIKIGPFVSDFY</sequence>
<reference evidence="1 2" key="1">
    <citation type="submission" date="2013-04" db="EMBL/GenBank/DDBJ databases">
        <authorList>
            <person name="Harkins D.M."/>
            <person name="Durkin A.S."/>
            <person name="Brinkac L.M."/>
            <person name="Haft D.H."/>
            <person name="Selengut J.D."/>
            <person name="Sanka R."/>
            <person name="DePew J."/>
            <person name="Purushe J."/>
            <person name="Chanthongthip A."/>
            <person name="Lattana O."/>
            <person name="Phetsouvanh R."/>
            <person name="Newton P.N."/>
            <person name="Vinetz J.M."/>
            <person name="Sutton G.G."/>
            <person name="Nierman W.C."/>
            <person name="Fouts D.E."/>
        </authorList>
    </citation>
    <scope>NUCLEOTIDE SEQUENCE [LARGE SCALE GENOMIC DNA]</scope>
    <source>
        <strain evidence="1 2">UI 09931</strain>
    </source>
</reference>
<dbReference type="Proteomes" id="UP000014570">
    <property type="component" value="Unassembled WGS sequence"/>
</dbReference>
<gene>
    <name evidence="1" type="ORF">LEP1GSC103_3363</name>
</gene>
<protein>
    <submittedName>
        <fullName evidence="1">Uncharacterized protein</fullName>
    </submittedName>
</protein>
<proteinExistence type="predicted"/>
<dbReference type="AlphaFoldDB" id="A0AAV3JF88"/>
<evidence type="ECO:0000313" key="2">
    <source>
        <dbReference type="Proteomes" id="UP000014570"/>
    </source>
</evidence>
<comment type="caution">
    <text evidence="1">The sequence shown here is derived from an EMBL/GenBank/DDBJ whole genome shotgun (WGS) entry which is preliminary data.</text>
</comment>
<name>A0AAV3JF88_LEPBO</name>
<organism evidence="1 2">
    <name type="scientific">Leptospira borgpetersenii serovar Javanica str. UI 09931</name>
    <dbReference type="NCBI Taxonomy" id="1049767"/>
    <lineage>
        <taxon>Bacteria</taxon>
        <taxon>Pseudomonadati</taxon>
        <taxon>Spirochaetota</taxon>
        <taxon>Spirochaetia</taxon>
        <taxon>Leptospirales</taxon>
        <taxon>Leptospiraceae</taxon>
        <taxon>Leptospira</taxon>
    </lineage>
</organism>
<evidence type="ECO:0000313" key="1">
    <source>
        <dbReference type="EMBL" id="EPG59331.1"/>
    </source>
</evidence>
<dbReference type="EMBL" id="AHNP02000003">
    <property type="protein sequence ID" value="EPG59331.1"/>
    <property type="molecule type" value="Genomic_DNA"/>
</dbReference>
<accession>A0AAV3JF88</accession>